<reference evidence="1 2" key="1">
    <citation type="submission" date="2024-10" db="EMBL/GenBank/DDBJ databases">
        <title>The Natural Products Discovery Center: Release of the First 8490 Sequenced Strains for Exploring Actinobacteria Biosynthetic Diversity.</title>
        <authorList>
            <person name="Kalkreuter E."/>
            <person name="Kautsar S.A."/>
            <person name="Yang D."/>
            <person name="Bader C.D."/>
            <person name="Teijaro C.N."/>
            <person name="Fluegel L."/>
            <person name="Davis C.M."/>
            <person name="Simpson J.R."/>
            <person name="Lauterbach L."/>
            <person name="Steele A.D."/>
            <person name="Gui C."/>
            <person name="Meng S."/>
            <person name="Li G."/>
            <person name="Viehrig K."/>
            <person name="Ye F."/>
            <person name="Su P."/>
            <person name="Kiefer A.F."/>
            <person name="Nichols A."/>
            <person name="Cepeda A.J."/>
            <person name="Yan W."/>
            <person name="Fan B."/>
            <person name="Jiang Y."/>
            <person name="Adhikari A."/>
            <person name="Zheng C.-J."/>
            <person name="Schuster L."/>
            <person name="Cowan T.M."/>
            <person name="Smanski M.J."/>
            <person name="Chevrette M.G."/>
            <person name="De Carvalho L.P.S."/>
            <person name="Shen B."/>
        </authorList>
    </citation>
    <scope>NUCLEOTIDE SEQUENCE [LARGE SCALE GENOMIC DNA]</scope>
    <source>
        <strain evidence="1 2">NPDC049639</strain>
    </source>
</reference>
<proteinExistence type="predicted"/>
<accession>A0ABW8AM90</accession>
<dbReference type="RefSeq" id="WP_398279320.1">
    <property type="nucleotide sequence ID" value="NZ_JBITLV010000003.1"/>
</dbReference>
<gene>
    <name evidence="1" type="ORF">ACIB24_10570</name>
</gene>
<name>A0ABW8AM90_9ACTN</name>
<organism evidence="1 2">
    <name type="scientific">Spongisporangium articulatum</name>
    <dbReference type="NCBI Taxonomy" id="3362603"/>
    <lineage>
        <taxon>Bacteria</taxon>
        <taxon>Bacillati</taxon>
        <taxon>Actinomycetota</taxon>
        <taxon>Actinomycetes</taxon>
        <taxon>Kineosporiales</taxon>
        <taxon>Kineosporiaceae</taxon>
        <taxon>Spongisporangium</taxon>
    </lineage>
</organism>
<evidence type="ECO:0000313" key="2">
    <source>
        <dbReference type="Proteomes" id="UP001612915"/>
    </source>
</evidence>
<dbReference type="EMBL" id="JBITLV010000003">
    <property type="protein sequence ID" value="MFI7587504.1"/>
    <property type="molecule type" value="Genomic_DNA"/>
</dbReference>
<keyword evidence="2" id="KW-1185">Reference proteome</keyword>
<dbReference type="Proteomes" id="UP001612915">
    <property type="component" value="Unassembled WGS sequence"/>
</dbReference>
<protein>
    <submittedName>
        <fullName evidence="1">Uncharacterized protein</fullName>
    </submittedName>
</protein>
<evidence type="ECO:0000313" key="1">
    <source>
        <dbReference type="EMBL" id="MFI7587504.1"/>
    </source>
</evidence>
<comment type="caution">
    <text evidence="1">The sequence shown here is derived from an EMBL/GenBank/DDBJ whole genome shotgun (WGS) entry which is preliminary data.</text>
</comment>
<sequence>MPGSPAEVTTTAHTGAGMLALWDAGTFAGVDGYAEWERRVEDRLAEAIRGGELVPVNIGHDGAYGVRLVTAPNRPTEREARHTVVTSEPYLLSVTDRRSRWRRPVGTVCLSGIEFVGHTEDAPVTVNLVPGLYAVRAALLAWEDDPESRDSDGNLSSYALPDFVIQLAPVDGTEEFRSEQATFASLE</sequence>